<dbReference type="GO" id="GO:0003700">
    <property type="term" value="F:DNA-binding transcription factor activity"/>
    <property type="evidence" value="ECO:0007669"/>
    <property type="project" value="TreeGrafter"/>
</dbReference>
<dbReference type="GO" id="GO:0000976">
    <property type="term" value="F:transcription cis-regulatory region binding"/>
    <property type="evidence" value="ECO:0007669"/>
    <property type="project" value="TreeGrafter"/>
</dbReference>
<dbReference type="PANTHER" id="PTHR37534:SF9">
    <property type="entry name" value="ZN(II)2CYS6 TRANSCRIPTION FACTOR (EUROFUNG)"/>
    <property type="match status" value="1"/>
</dbReference>
<reference evidence="3 4" key="1">
    <citation type="journal article" date="2014" name="BMC Genomics">
        <title>Comparative genome sequencing reveals chemotype-specific gene clusters in the toxigenic black mold Stachybotrys.</title>
        <authorList>
            <person name="Semeiks J."/>
            <person name="Borek D."/>
            <person name="Otwinowski Z."/>
            <person name="Grishin N.V."/>
        </authorList>
    </citation>
    <scope>NUCLEOTIDE SEQUENCE [LARGE SCALE GENOMIC DNA]</scope>
    <source>
        <strain evidence="4">CBS 109288 / IBT 7711</strain>
    </source>
</reference>
<dbReference type="PANTHER" id="PTHR37534">
    <property type="entry name" value="TRANSCRIPTIONAL ACTIVATOR PROTEIN UGA3"/>
    <property type="match status" value="1"/>
</dbReference>
<evidence type="ECO:0000313" key="4">
    <source>
        <dbReference type="Proteomes" id="UP000028045"/>
    </source>
</evidence>
<dbReference type="Pfam" id="PF11951">
    <property type="entry name" value="Fungal_trans_2"/>
    <property type="match status" value="1"/>
</dbReference>
<evidence type="ECO:0000313" key="3">
    <source>
        <dbReference type="EMBL" id="KEY71648.1"/>
    </source>
</evidence>
<dbReference type="AlphaFoldDB" id="A0A084B269"/>
<proteinExistence type="predicted"/>
<comment type="subcellular location">
    <subcellularLocation>
        <location evidence="1">Nucleus</location>
    </subcellularLocation>
</comment>
<dbReference type="Proteomes" id="UP000028045">
    <property type="component" value="Unassembled WGS sequence"/>
</dbReference>
<name>A0A084B269_STACB</name>
<organism evidence="3 4">
    <name type="scientific">Stachybotrys chartarum (strain CBS 109288 / IBT 7711)</name>
    <name type="common">Toxic black mold</name>
    <name type="synonym">Stilbospora chartarum</name>
    <dbReference type="NCBI Taxonomy" id="1280523"/>
    <lineage>
        <taxon>Eukaryota</taxon>
        <taxon>Fungi</taxon>
        <taxon>Dikarya</taxon>
        <taxon>Ascomycota</taxon>
        <taxon>Pezizomycotina</taxon>
        <taxon>Sordariomycetes</taxon>
        <taxon>Hypocreomycetidae</taxon>
        <taxon>Hypocreales</taxon>
        <taxon>Stachybotryaceae</taxon>
        <taxon>Stachybotrys</taxon>
    </lineage>
</organism>
<protein>
    <recommendedName>
        <fullName evidence="5">Transcription factor domain-containing protein</fullName>
    </recommendedName>
</protein>
<dbReference type="HOGENOM" id="CLU_013869_3_0_1"/>
<dbReference type="GO" id="GO:0005634">
    <property type="term" value="C:nucleus"/>
    <property type="evidence" value="ECO:0007669"/>
    <property type="project" value="UniProtKB-SubCell"/>
</dbReference>
<sequence length="535" mass="58861">MVGPLDKTQFGLTCPPTQVVFVHIENPYELDTPEEGPPAEHEAQFLNDVETSATDAAQPGDVMPAVSTAADAAGIAMATSKPEPYVDVAVLELQLMRHYKEGPGQWMDTFDTSAFFSSKVPVLAATKPLLKFAVCAFAAKHMSLLGTPSRSPSPWHGRVWPSINEPGIDWHCQAIKYYNLTIGLLKSATDVVQLDLDPSNHTSPTSIMFAAVAILSVFESMDASGSSWRAHLDALPILNSTCGSTGFSPVALPQAVVTGPIFWNLVRGDFLCSFLSETQTRLKLDDIGLWQNAGFAADVNGAPLPFSPSGNTHHRSSTDVPEDTRSNELLWLLGKLVNFLTSGDALVPEDFSLPPEQRFPLGITQDQLLERWGIMDAEFSKWNESLPSTFTPSARVPLTADRGPTGFQQIWYDLPICAATMQSYHMGCILLSTNKPQQSTAIRSTLSARFRYYRQVQERVTWHAREICGISLANPPGPVRIHSVLPLFVAGQVFSKHQDQHVVTELLSSIESDLGWVTRYHRDRLLLEWGEESTD</sequence>
<dbReference type="GO" id="GO:0045944">
    <property type="term" value="P:positive regulation of transcription by RNA polymerase II"/>
    <property type="evidence" value="ECO:0007669"/>
    <property type="project" value="TreeGrafter"/>
</dbReference>
<keyword evidence="2" id="KW-0539">Nucleus</keyword>
<evidence type="ECO:0008006" key="5">
    <source>
        <dbReference type="Google" id="ProtNLM"/>
    </source>
</evidence>
<evidence type="ECO:0000256" key="2">
    <source>
        <dbReference type="ARBA" id="ARBA00023242"/>
    </source>
</evidence>
<dbReference type="InterPro" id="IPR021858">
    <property type="entry name" value="Fun_TF"/>
</dbReference>
<dbReference type="EMBL" id="KL648237">
    <property type="protein sequence ID" value="KEY71648.1"/>
    <property type="molecule type" value="Genomic_DNA"/>
</dbReference>
<evidence type="ECO:0000256" key="1">
    <source>
        <dbReference type="ARBA" id="ARBA00004123"/>
    </source>
</evidence>
<keyword evidence="4" id="KW-1185">Reference proteome</keyword>
<dbReference type="OrthoDB" id="5418899at2759"/>
<gene>
    <name evidence="3" type="ORF">S7711_10034</name>
</gene>
<accession>A0A084B269</accession>